<evidence type="ECO:0000256" key="10">
    <source>
        <dbReference type="ARBA" id="ARBA00025198"/>
    </source>
</evidence>
<keyword evidence="6 13" id="KW-1133">Transmembrane helix</keyword>
<comment type="caution">
    <text evidence="15">The sequence shown here is derived from an EMBL/GenBank/DDBJ whole genome shotgun (WGS) entry which is preliminary data.</text>
</comment>
<reference evidence="15 16" key="1">
    <citation type="submission" date="2018-09" db="EMBL/GenBank/DDBJ databases">
        <title>Genomic Encyclopedia of Archaeal and Bacterial Type Strains, Phase II (KMG-II): from individual species to whole genera.</title>
        <authorList>
            <person name="Goeker M."/>
        </authorList>
    </citation>
    <scope>NUCLEOTIDE SEQUENCE [LARGE SCALE GENOMIC DNA]</scope>
    <source>
        <strain evidence="15 16">DSM 11458</strain>
    </source>
</reference>
<dbReference type="RefSeq" id="WP_025061684.1">
    <property type="nucleotide sequence ID" value="NZ_RAQK01000002.1"/>
</dbReference>
<evidence type="ECO:0000256" key="3">
    <source>
        <dbReference type="ARBA" id="ARBA00022547"/>
    </source>
</evidence>
<dbReference type="InterPro" id="IPR050059">
    <property type="entry name" value="ATP_synthase_B_chain"/>
</dbReference>
<keyword evidence="13" id="KW-1003">Cell membrane</keyword>
<evidence type="ECO:0000256" key="1">
    <source>
        <dbReference type="ARBA" id="ARBA00005513"/>
    </source>
</evidence>
<comment type="subcellular location">
    <subcellularLocation>
        <location evidence="13">Cell membrane</location>
        <topology evidence="13">Single-pass membrane protein</topology>
    </subcellularLocation>
    <subcellularLocation>
        <location evidence="12">Endomembrane system</location>
        <topology evidence="12">Single-pass membrane protein</topology>
    </subcellularLocation>
</comment>
<dbReference type="OrthoDB" id="466272at2"/>
<evidence type="ECO:0000256" key="7">
    <source>
        <dbReference type="ARBA" id="ARBA00023065"/>
    </source>
</evidence>
<evidence type="ECO:0000256" key="6">
    <source>
        <dbReference type="ARBA" id="ARBA00022989"/>
    </source>
</evidence>
<evidence type="ECO:0000313" key="16">
    <source>
        <dbReference type="Proteomes" id="UP000284407"/>
    </source>
</evidence>
<comment type="function">
    <text evidence="10 13">F(1)F(0) ATP synthase produces ATP from ADP in the presence of a proton or sodium gradient. F-type ATPases consist of two structural domains, F(1) containing the extramembraneous catalytic core and F(0) containing the membrane proton channel, linked together by a central stalk and a peripheral stalk. During catalysis, ATP synthesis in the catalytic domain of F(1) is coupled via a rotary mechanism of the central stalk subunits to proton translocation.</text>
</comment>
<dbReference type="GO" id="GO:0046933">
    <property type="term" value="F:proton-transporting ATP synthase activity, rotational mechanism"/>
    <property type="evidence" value="ECO:0007669"/>
    <property type="project" value="UniProtKB-UniRule"/>
</dbReference>
<feature type="transmembrane region" description="Helical" evidence="13">
    <location>
        <begin position="6"/>
        <end position="27"/>
    </location>
</feature>
<evidence type="ECO:0000256" key="9">
    <source>
        <dbReference type="ARBA" id="ARBA00023310"/>
    </source>
</evidence>
<keyword evidence="4 13" id="KW-0812">Transmembrane</keyword>
<comment type="function">
    <text evidence="11">Component of the F(0) channel, it forms part of the peripheral stalk, linking F(1) to F(0). The b'-subunit is a diverged and duplicated form of b found in plants and photosynthetic bacteria.</text>
</comment>
<accession>A0A420DJ88</accession>
<keyword evidence="16" id="KW-1185">Reference proteome</keyword>
<evidence type="ECO:0000256" key="14">
    <source>
        <dbReference type="SAM" id="Coils"/>
    </source>
</evidence>
<keyword evidence="7 13" id="KW-0406">Ion transport</keyword>
<keyword evidence="14" id="KW-0175">Coiled coil</keyword>
<evidence type="ECO:0000256" key="5">
    <source>
        <dbReference type="ARBA" id="ARBA00022781"/>
    </source>
</evidence>
<dbReference type="Proteomes" id="UP000284407">
    <property type="component" value="Unassembled WGS sequence"/>
</dbReference>
<evidence type="ECO:0000256" key="12">
    <source>
        <dbReference type="ARBA" id="ARBA00037847"/>
    </source>
</evidence>
<organism evidence="15 16">
    <name type="scientific">Sulfitobacter guttiformis</name>
    <dbReference type="NCBI Taxonomy" id="74349"/>
    <lineage>
        <taxon>Bacteria</taxon>
        <taxon>Pseudomonadati</taxon>
        <taxon>Pseudomonadota</taxon>
        <taxon>Alphaproteobacteria</taxon>
        <taxon>Rhodobacterales</taxon>
        <taxon>Roseobacteraceae</taxon>
        <taxon>Sulfitobacter</taxon>
    </lineage>
</organism>
<dbReference type="EMBL" id="RAQK01000002">
    <property type="protein sequence ID" value="RKE94279.1"/>
    <property type="molecule type" value="Genomic_DNA"/>
</dbReference>
<dbReference type="GO" id="GO:0012505">
    <property type="term" value="C:endomembrane system"/>
    <property type="evidence" value="ECO:0007669"/>
    <property type="project" value="UniProtKB-SubCell"/>
</dbReference>
<evidence type="ECO:0000313" key="15">
    <source>
        <dbReference type="EMBL" id="RKE94279.1"/>
    </source>
</evidence>
<evidence type="ECO:0000256" key="11">
    <source>
        <dbReference type="ARBA" id="ARBA00025614"/>
    </source>
</evidence>
<feature type="coiled-coil region" evidence="14">
    <location>
        <begin position="45"/>
        <end position="94"/>
    </location>
</feature>
<keyword evidence="8 13" id="KW-0472">Membrane</keyword>
<protein>
    <recommendedName>
        <fullName evidence="13">ATP synthase subunit b</fullName>
    </recommendedName>
    <alternativeName>
        <fullName evidence="13">ATP synthase F(0) sector subunit b</fullName>
    </alternativeName>
    <alternativeName>
        <fullName evidence="13">ATPase subunit I</fullName>
    </alternativeName>
    <alternativeName>
        <fullName evidence="13">F-type ATPase subunit b</fullName>
        <shortName evidence="13">F-ATPase subunit b</shortName>
    </alternativeName>
</protein>
<sequence length="251" mass="26546">MTIDFWGIGLQAINVVILVWLLSRVFWRPVAAAITSRQDAAKAIIDTATATQAKAEAALKEATDARAGIADERNAKLEAARAEAQAASKEVLADARTKADALLATAKTTLNHNAKAAEEANAAKASCLSLKIAAKLLERLNSSSVQSDFLSQLVKAIKKLPAKDRGALCTTPTGVEVVTALEPETDAKRKEIVQAVNAALGGNAQIRIVVDPDLIAGVELRSPHFVLRNSWQADLVQIQKAITPEAAKDAA</sequence>
<dbReference type="GO" id="GO:0005886">
    <property type="term" value="C:plasma membrane"/>
    <property type="evidence" value="ECO:0007669"/>
    <property type="project" value="UniProtKB-SubCell"/>
</dbReference>
<keyword evidence="3 13" id="KW-0138">CF(0)</keyword>
<dbReference type="PANTHER" id="PTHR33445:SF2">
    <property type="entry name" value="ATP SYNTHASE SUBUNIT B', CHLOROPLASTIC"/>
    <property type="match status" value="1"/>
</dbReference>
<keyword evidence="9 13" id="KW-0066">ATP synthesis</keyword>
<dbReference type="AlphaFoldDB" id="A0A420DJ88"/>
<dbReference type="PANTHER" id="PTHR33445">
    <property type="entry name" value="ATP SYNTHASE SUBUNIT B', CHLOROPLASTIC"/>
    <property type="match status" value="1"/>
</dbReference>
<evidence type="ECO:0000256" key="2">
    <source>
        <dbReference type="ARBA" id="ARBA00022448"/>
    </source>
</evidence>
<proteinExistence type="inferred from homology"/>
<dbReference type="InterPro" id="IPR002146">
    <property type="entry name" value="ATP_synth_b/b'su_bac/chlpt"/>
</dbReference>
<evidence type="ECO:0000256" key="8">
    <source>
        <dbReference type="ARBA" id="ARBA00023136"/>
    </source>
</evidence>
<evidence type="ECO:0000256" key="13">
    <source>
        <dbReference type="HAMAP-Rule" id="MF_01398"/>
    </source>
</evidence>
<dbReference type="GO" id="GO:0045259">
    <property type="term" value="C:proton-transporting ATP synthase complex"/>
    <property type="evidence" value="ECO:0007669"/>
    <property type="project" value="UniProtKB-KW"/>
</dbReference>
<evidence type="ECO:0000256" key="4">
    <source>
        <dbReference type="ARBA" id="ARBA00022692"/>
    </source>
</evidence>
<keyword evidence="2 13" id="KW-0813">Transport</keyword>
<name>A0A420DJ88_9RHOB</name>
<dbReference type="GO" id="GO:0046961">
    <property type="term" value="F:proton-transporting ATPase activity, rotational mechanism"/>
    <property type="evidence" value="ECO:0007669"/>
    <property type="project" value="TreeGrafter"/>
</dbReference>
<keyword evidence="5 13" id="KW-0375">Hydrogen ion transport</keyword>
<dbReference type="Pfam" id="PF00430">
    <property type="entry name" value="ATP-synt_B"/>
    <property type="match status" value="1"/>
</dbReference>
<dbReference type="HAMAP" id="MF_01398">
    <property type="entry name" value="ATP_synth_b_bprime"/>
    <property type="match status" value="1"/>
</dbReference>
<dbReference type="CDD" id="cd06503">
    <property type="entry name" value="ATP-synt_Fo_b"/>
    <property type="match status" value="1"/>
</dbReference>
<gene>
    <name evidence="13" type="primary">atpF</name>
    <name evidence="15" type="ORF">C8N30_3400</name>
</gene>
<comment type="similarity">
    <text evidence="1 13">Belongs to the ATPase B chain family.</text>
</comment>
<comment type="subunit">
    <text evidence="13">F-type ATPases have 2 components, F(1) - the catalytic core - and F(0) - the membrane proton channel. F(1) has five subunits: alpha(3), beta(3), gamma(1), delta(1), epsilon(1). F(0) has three main subunits: a(1), b(2) and c(10-14). The alpha and beta chains form an alternating ring which encloses part of the gamma chain. F(1) is attached to F(0) by a central stalk formed by the gamma and epsilon chains, while a peripheral stalk is formed by the delta and b chains.</text>
</comment>
<dbReference type="STRING" id="1443111.Z949_1078"/>